<comment type="caution">
    <text evidence="16">The sequence shown here is derived from an EMBL/GenBank/DDBJ whole genome shotgun (WGS) entry which is preliminary data.</text>
</comment>
<evidence type="ECO:0000256" key="13">
    <source>
        <dbReference type="SAM" id="MobiDB-lite"/>
    </source>
</evidence>
<keyword evidence="4" id="KW-0808">Transferase</keyword>
<dbReference type="PANTHER" id="PTHR45977:SF4">
    <property type="entry name" value="RING-TYPE DOMAIN-CONTAINING PROTEIN"/>
    <property type="match status" value="1"/>
</dbReference>
<dbReference type="InterPro" id="IPR013083">
    <property type="entry name" value="Znf_RING/FYVE/PHD"/>
</dbReference>
<comment type="subcellular location">
    <subcellularLocation>
        <location evidence="2">Membrane</location>
        <topology evidence="2">Multi-pass membrane protein</topology>
    </subcellularLocation>
</comment>
<feature type="compositionally biased region" description="Low complexity" evidence="13">
    <location>
        <begin position="230"/>
        <end position="249"/>
    </location>
</feature>
<dbReference type="SUPFAM" id="SSF57850">
    <property type="entry name" value="RING/U-box"/>
    <property type="match status" value="1"/>
</dbReference>
<evidence type="ECO:0000256" key="10">
    <source>
        <dbReference type="ARBA" id="ARBA00022989"/>
    </source>
</evidence>
<evidence type="ECO:0000313" key="16">
    <source>
        <dbReference type="EMBL" id="KAJ3051777.1"/>
    </source>
</evidence>
<dbReference type="CDD" id="cd16454">
    <property type="entry name" value="RING-H2_PA-TM-RING"/>
    <property type="match status" value="1"/>
</dbReference>
<keyword evidence="11 14" id="KW-0472">Membrane</keyword>
<dbReference type="GO" id="GO:0008270">
    <property type="term" value="F:zinc ion binding"/>
    <property type="evidence" value="ECO:0007669"/>
    <property type="project" value="UniProtKB-KW"/>
</dbReference>
<feature type="domain" description="RING-type" evidence="15">
    <location>
        <begin position="273"/>
        <end position="321"/>
    </location>
</feature>
<feature type="region of interest" description="Disordered" evidence="13">
    <location>
        <begin position="194"/>
        <end position="266"/>
    </location>
</feature>
<gene>
    <name evidence="16" type="ORF">HK097_007218</name>
</gene>
<evidence type="ECO:0000256" key="11">
    <source>
        <dbReference type="ARBA" id="ARBA00023136"/>
    </source>
</evidence>
<evidence type="ECO:0000256" key="7">
    <source>
        <dbReference type="ARBA" id="ARBA00022771"/>
    </source>
</evidence>
<evidence type="ECO:0000256" key="14">
    <source>
        <dbReference type="SAM" id="Phobius"/>
    </source>
</evidence>
<feature type="compositionally biased region" description="Basic and acidic residues" evidence="13">
    <location>
        <begin position="332"/>
        <end position="366"/>
    </location>
</feature>
<feature type="region of interest" description="Disordered" evidence="13">
    <location>
        <begin position="332"/>
        <end position="487"/>
    </location>
</feature>
<feature type="transmembrane region" description="Helical" evidence="14">
    <location>
        <begin position="27"/>
        <end position="46"/>
    </location>
</feature>
<accession>A0AAD5SE26</accession>
<name>A0AAD5SE26_9FUNG</name>
<dbReference type="PANTHER" id="PTHR45977">
    <property type="entry name" value="TARGET OF ERK KINASE MPK-1"/>
    <property type="match status" value="1"/>
</dbReference>
<proteinExistence type="predicted"/>
<dbReference type="Gene3D" id="3.30.40.10">
    <property type="entry name" value="Zinc/RING finger domain, C3HC4 (zinc finger)"/>
    <property type="match status" value="1"/>
</dbReference>
<keyword evidence="7 12" id="KW-0863">Zinc-finger</keyword>
<dbReference type="SMART" id="SM00184">
    <property type="entry name" value="RING"/>
    <property type="match status" value="1"/>
</dbReference>
<feature type="compositionally biased region" description="Basic and acidic residues" evidence="13">
    <location>
        <begin position="406"/>
        <end position="420"/>
    </location>
</feature>
<feature type="transmembrane region" description="Helical" evidence="14">
    <location>
        <begin position="99"/>
        <end position="119"/>
    </location>
</feature>
<keyword evidence="5 14" id="KW-0812">Transmembrane</keyword>
<dbReference type="EC" id="2.3.2.27" evidence="3"/>
<dbReference type="InterPro" id="IPR001841">
    <property type="entry name" value="Znf_RING"/>
</dbReference>
<keyword evidence="17" id="KW-1185">Reference proteome</keyword>
<keyword evidence="8" id="KW-0833">Ubl conjugation pathway</keyword>
<reference evidence="16" key="1">
    <citation type="submission" date="2020-05" db="EMBL/GenBank/DDBJ databases">
        <title>Phylogenomic resolution of chytrid fungi.</title>
        <authorList>
            <person name="Stajich J.E."/>
            <person name="Amses K."/>
            <person name="Simmons R."/>
            <person name="Seto K."/>
            <person name="Myers J."/>
            <person name="Bonds A."/>
            <person name="Quandt C.A."/>
            <person name="Barry K."/>
            <person name="Liu P."/>
            <person name="Grigoriev I."/>
            <person name="Longcore J.E."/>
            <person name="James T.Y."/>
        </authorList>
    </citation>
    <scope>NUCLEOTIDE SEQUENCE</scope>
    <source>
        <strain evidence="16">JEL0318</strain>
    </source>
</reference>
<dbReference type="GO" id="GO:0061630">
    <property type="term" value="F:ubiquitin protein ligase activity"/>
    <property type="evidence" value="ECO:0007669"/>
    <property type="project" value="UniProtKB-EC"/>
</dbReference>
<evidence type="ECO:0000256" key="5">
    <source>
        <dbReference type="ARBA" id="ARBA00022692"/>
    </source>
</evidence>
<evidence type="ECO:0000256" key="4">
    <source>
        <dbReference type="ARBA" id="ARBA00022679"/>
    </source>
</evidence>
<evidence type="ECO:0000256" key="2">
    <source>
        <dbReference type="ARBA" id="ARBA00004141"/>
    </source>
</evidence>
<protein>
    <recommendedName>
        <fullName evidence="3">RING-type E3 ubiquitin transferase</fullName>
        <ecNumber evidence="3">2.3.2.27</ecNumber>
    </recommendedName>
</protein>
<dbReference type="GO" id="GO:0016567">
    <property type="term" value="P:protein ubiquitination"/>
    <property type="evidence" value="ECO:0007669"/>
    <property type="project" value="TreeGrafter"/>
</dbReference>
<evidence type="ECO:0000256" key="8">
    <source>
        <dbReference type="ARBA" id="ARBA00022786"/>
    </source>
</evidence>
<feature type="compositionally biased region" description="Polar residues" evidence="13">
    <location>
        <begin position="421"/>
        <end position="457"/>
    </location>
</feature>
<dbReference type="GO" id="GO:0016020">
    <property type="term" value="C:membrane"/>
    <property type="evidence" value="ECO:0007669"/>
    <property type="project" value="UniProtKB-SubCell"/>
</dbReference>
<dbReference type="Pfam" id="PF13639">
    <property type="entry name" value="zf-RING_2"/>
    <property type="match status" value="1"/>
</dbReference>
<keyword evidence="10 14" id="KW-1133">Transmembrane helix</keyword>
<dbReference type="PROSITE" id="PS50089">
    <property type="entry name" value="ZF_RING_2"/>
    <property type="match status" value="1"/>
</dbReference>
<dbReference type="AlphaFoldDB" id="A0AAD5SE26"/>
<keyword evidence="6" id="KW-0479">Metal-binding</keyword>
<feature type="compositionally biased region" description="Basic and acidic residues" evidence="13">
    <location>
        <begin position="214"/>
        <end position="223"/>
    </location>
</feature>
<dbReference type="GO" id="GO:0006511">
    <property type="term" value="P:ubiquitin-dependent protein catabolic process"/>
    <property type="evidence" value="ECO:0007669"/>
    <property type="project" value="TreeGrafter"/>
</dbReference>
<comment type="catalytic activity">
    <reaction evidence="1">
        <text>S-ubiquitinyl-[E2 ubiquitin-conjugating enzyme]-L-cysteine + [acceptor protein]-L-lysine = [E2 ubiquitin-conjugating enzyme]-L-cysteine + N(6)-ubiquitinyl-[acceptor protein]-L-lysine.</text>
        <dbReference type="EC" id="2.3.2.27"/>
    </reaction>
</comment>
<evidence type="ECO:0000259" key="15">
    <source>
        <dbReference type="PROSITE" id="PS50089"/>
    </source>
</evidence>
<dbReference type="Proteomes" id="UP001212841">
    <property type="component" value="Unassembled WGS sequence"/>
</dbReference>
<evidence type="ECO:0000256" key="9">
    <source>
        <dbReference type="ARBA" id="ARBA00022833"/>
    </source>
</evidence>
<keyword evidence="9" id="KW-0862">Zinc</keyword>
<feature type="transmembrane region" description="Helical" evidence="14">
    <location>
        <begin position="131"/>
        <end position="157"/>
    </location>
</feature>
<feature type="transmembrane region" description="Helical" evidence="14">
    <location>
        <begin position="58"/>
        <end position="79"/>
    </location>
</feature>
<organism evidence="16 17">
    <name type="scientific">Rhizophlyctis rosea</name>
    <dbReference type="NCBI Taxonomy" id="64517"/>
    <lineage>
        <taxon>Eukaryota</taxon>
        <taxon>Fungi</taxon>
        <taxon>Fungi incertae sedis</taxon>
        <taxon>Chytridiomycota</taxon>
        <taxon>Chytridiomycota incertae sedis</taxon>
        <taxon>Chytridiomycetes</taxon>
        <taxon>Rhizophlyctidales</taxon>
        <taxon>Rhizophlyctidaceae</taxon>
        <taxon>Rhizophlyctis</taxon>
    </lineage>
</organism>
<evidence type="ECO:0000313" key="17">
    <source>
        <dbReference type="Proteomes" id="UP001212841"/>
    </source>
</evidence>
<evidence type="ECO:0000256" key="1">
    <source>
        <dbReference type="ARBA" id="ARBA00000900"/>
    </source>
</evidence>
<evidence type="ECO:0000256" key="3">
    <source>
        <dbReference type="ARBA" id="ARBA00012483"/>
    </source>
</evidence>
<dbReference type="EMBL" id="JADGJD010000360">
    <property type="protein sequence ID" value="KAJ3051777.1"/>
    <property type="molecule type" value="Genomic_DNA"/>
</dbReference>
<evidence type="ECO:0000256" key="12">
    <source>
        <dbReference type="PROSITE-ProRule" id="PRU00175"/>
    </source>
</evidence>
<evidence type="ECO:0000256" key="6">
    <source>
        <dbReference type="ARBA" id="ARBA00022723"/>
    </source>
</evidence>
<sequence>MSDNGTTNQQTTQQRPLSTVWLVLDSLWNLSRLSLLIAFSAVYSPLSGGAECDTPLQVFLIGAAVVVALYSLPQSPLIYWTDRNPLYKYHPVVKWIRKFWRVFSLVDWCWSVSGQVWTFRSKTCKVTNPHVYWLAVSEIIIFYMGVVLPIFVIMVLFCIYGTALFTGRGLRGALEGPGGLTPLELSRLPTFSFHMPEESGDVADTKAAGGVDEEAGRKAGTGEEDREGTSSSEESSVVEVIVENGRPSSPSTPAPTPTSPATKQSVNSSAHTCSICFCDYEAGERLRELACGHRFHKECIDPWLLPDKAKKERGHRTCPLCVKEAIKPEDRDPKWVKLQKRREAEERRLRPQMDRALQESREEAERAAAAAAAAPDLSGSTAETIGTSAAGSGEEGGETVGLERLTAQERQAREREKPDRSSSVAVTTDSSPQPANSTPSTISEPHVTSATPSSGSSDRIPVRTHPLAPDDEADSDGEKGNGSVSRS</sequence>